<proteinExistence type="predicted"/>
<dbReference type="EMBL" id="CM042023">
    <property type="protein sequence ID" value="KAI3814281.1"/>
    <property type="molecule type" value="Genomic_DNA"/>
</dbReference>
<reference evidence="1 2" key="2">
    <citation type="journal article" date="2022" name="Mol. Ecol. Resour.">
        <title>The genomes of chicory, endive, great burdock and yacon provide insights into Asteraceae paleo-polyploidization history and plant inulin production.</title>
        <authorList>
            <person name="Fan W."/>
            <person name="Wang S."/>
            <person name="Wang H."/>
            <person name="Wang A."/>
            <person name="Jiang F."/>
            <person name="Liu H."/>
            <person name="Zhao H."/>
            <person name="Xu D."/>
            <person name="Zhang Y."/>
        </authorList>
    </citation>
    <scope>NUCLEOTIDE SEQUENCE [LARGE SCALE GENOMIC DNA]</scope>
    <source>
        <strain evidence="2">cv. Yunnan</strain>
        <tissue evidence="1">Leaves</tissue>
    </source>
</reference>
<keyword evidence="2" id="KW-1185">Reference proteome</keyword>
<organism evidence="1 2">
    <name type="scientific">Smallanthus sonchifolius</name>
    <dbReference type="NCBI Taxonomy" id="185202"/>
    <lineage>
        <taxon>Eukaryota</taxon>
        <taxon>Viridiplantae</taxon>
        <taxon>Streptophyta</taxon>
        <taxon>Embryophyta</taxon>
        <taxon>Tracheophyta</taxon>
        <taxon>Spermatophyta</taxon>
        <taxon>Magnoliopsida</taxon>
        <taxon>eudicotyledons</taxon>
        <taxon>Gunneridae</taxon>
        <taxon>Pentapetalae</taxon>
        <taxon>asterids</taxon>
        <taxon>campanulids</taxon>
        <taxon>Asterales</taxon>
        <taxon>Asteraceae</taxon>
        <taxon>Asteroideae</taxon>
        <taxon>Heliantheae alliance</taxon>
        <taxon>Millerieae</taxon>
        <taxon>Smallanthus</taxon>
    </lineage>
</organism>
<dbReference type="Proteomes" id="UP001056120">
    <property type="component" value="Linkage Group LG06"/>
</dbReference>
<evidence type="ECO:0000313" key="2">
    <source>
        <dbReference type="Proteomes" id="UP001056120"/>
    </source>
</evidence>
<evidence type="ECO:0000313" key="1">
    <source>
        <dbReference type="EMBL" id="KAI3814281.1"/>
    </source>
</evidence>
<protein>
    <submittedName>
        <fullName evidence="1">Uncharacterized protein</fullName>
    </submittedName>
</protein>
<reference evidence="2" key="1">
    <citation type="journal article" date="2022" name="Mol. Ecol. Resour.">
        <title>The genomes of chicory, endive, great burdock and yacon provide insights into Asteraceae palaeo-polyploidization history and plant inulin production.</title>
        <authorList>
            <person name="Fan W."/>
            <person name="Wang S."/>
            <person name="Wang H."/>
            <person name="Wang A."/>
            <person name="Jiang F."/>
            <person name="Liu H."/>
            <person name="Zhao H."/>
            <person name="Xu D."/>
            <person name="Zhang Y."/>
        </authorList>
    </citation>
    <scope>NUCLEOTIDE SEQUENCE [LARGE SCALE GENOMIC DNA]</scope>
    <source>
        <strain evidence="2">cv. Yunnan</strain>
    </source>
</reference>
<comment type="caution">
    <text evidence="1">The sequence shown here is derived from an EMBL/GenBank/DDBJ whole genome shotgun (WGS) entry which is preliminary data.</text>
</comment>
<name>A0ACB9J2E2_9ASTR</name>
<gene>
    <name evidence="1" type="ORF">L1987_19032</name>
</gene>
<sequence length="87" mass="10238">MFPWLSYLTVKLLKKLAPHIQQVSFCTRVKDIKWKLQLLSHESVLVSSFFLWYWQMGFQFAGKAVYTAVWVAAVSLFMKLLVLPRND</sequence>
<accession>A0ACB9J2E2</accession>